<dbReference type="Gene3D" id="3.40.50.150">
    <property type="entry name" value="Vaccinia Virus protein VP39"/>
    <property type="match status" value="1"/>
</dbReference>
<comment type="caution">
    <text evidence="1">The sequence shown here is derived from an EMBL/GenBank/DDBJ whole genome shotgun (WGS) entry which is preliminary data.</text>
</comment>
<keyword evidence="1" id="KW-0489">Methyltransferase</keyword>
<dbReference type="InterPro" id="IPR029063">
    <property type="entry name" value="SAM-dependent_MTases_sf"/>
</dbReference>
<dbReference type="EMBL" id="JAVRHV010000009">
    <property type="protein sequence ID" value="MDT0554312.1"/>
    <property type="molecule type" value="Genomic_DNA"/>
</dbReference>
<evidence type="ECO:0000313" key="2">
    <source>
        <dbReference type="Proteomes" id="UP001252186"/>
    </source>
</evidence>
<protein>
    <submittedName>
        <fullName evidence="1">Methyltransferase</fullName>
    </submittedName>
</protein>
<name>A0ABU2Y989_9FLAO</name>
<sequence>MYKKLPKKRYKHTIEFLQEVLPAPATILDLGVRNPFSEIMESYGYTVINTEGEDLDLLPEIVRKHKVDAVTAFEIFEHLIAPFNVLREIESTKIVASIPLNLWFAKAYRSKTDKWDRHYHEFEDWQFDWLLEKSGWEIKKTLKWTSPINKIGIRPILRKFTPRYYAVYAEKKSD</sequence>
<dbReference type="SUPFAM" id="SSF53335">
    <property type="entry name" value="S-adenosyl-L-methionine-dependent methyltransferases"/>
    <property type="match status" value="1"/>
</dbReference>
<gene>
    <name evidence="1" type="ORF">RM519_13705</name>
</gene>
<evidence type="ECO:0000313" key="1">
    <source>
        <dbReference type="EMBL" id="MDT0554312.1"/>
    </source>
</evidence>
<dbReference type="GO" id="GO:0032259">
    <property type="term" value="P:methylation"/>
    <property type="evidence" value="ECO:0007669"/>
    <property type="project" value="UniProtKB-KW"/>
</dbReference>
<dbReference type="GO" id="GO:0008168">
    <property type="term" value="F:methyltransferase activity"/>
    <property type="evidence" value="ECO:0007669"/>
    <property type="project" value="UniProtKB-KW"/>
</dbReference>
<keyword evidence="2" id="KW-1185">Reference proteome</keyword>
<accession>A0ABU2Y989</accession>
<organism evidence="1 2">
    <name type="scientific">Urechidicola vernalis</name>
    <dbReference type="NCBI Taxonomy" id="3075600"/>
    <lineage>
        <taxon>Bacteria</taxon>
        <taxon>Pseudomonadati</taxon>
        <taxon>Bacteroidota</taxon>
        <taxon>Flavobacteriia</taxon>
        <taxon>Flavobacteriales</taxon>
        <taxon>Flavobacteriaceae</taxon>
        <taxon>Urechidicola</taxon>
    </lineage>
</organism>
<dbReference type="RefSeq" id="WP_311594399.1">
    <property type="nucleotide sequence ID" value="NZ_JAVRHV010000009.1"/>
</dbReference>
<reference evidence="1 2" key="1">
    <citation type="submission" date="2023-09" db="EMBL/GenBank/DDBJ databases">
        <authorList>
            <person name="Rey-Velasco X."/>
        </authorList>
    </citation>
    <scope>NUCLEOTIDE SEQUENCE [LARGE SCALE GENOMIC DNA]</scope>
    <source>
        <strain evidence="1 2">P050</strain>
    </source>
</reference>
<keyword evidence="1" id="KW-0808">Transferase</keyword>
<dbReference type="Proteomes" id="UP001252186">
    <property type="component" value="Unassembled WGS sequence"/>
</dbReference>
<proteinExistence type="predicted"/>